<dbReference type="AlphaFoldDB" id="A0A372ZX81"/>
<keyword evidence="2" id="KW-1185">Reference proteome</keyword>
<sequence>MSIPVSDRPVEVWRLPAEDVRAGHRALTWTVGPQGELAVLVVPERYAAPAGSWPCARLPFDGEVVVRGPRGEWRVPLTGVGVPPDFLALLPGGRVLLVGGRAEESADGWERNGQVFGPDGRLTRELQLGDDVQALTTDRDGRIWLAFGDEGNYGDNPLGQYGLLGLDTAGRIVWRPDFGQLGDQPLEGLAAATEGRRAWLAWYGDRSHLTGIDPDGGEPVVMRLPARQPVGFAIAGDRAVFLQPGGELIRCERESRKGWREVRRERVGVPGGLDRGRAHGRDGVLWFRSGNGWFRVEA</sequence>
<dbReference type="SUPFAM" id="SSF63829">
    <property type="entry name" value="Calcium-dependent phosphotriesterase"/>
    <property type="match status" value="1"/>
</dbReference>
<protein>
    <submittedName>
        <fullName evidence="1">Uncharacterized protein</fullName>
    </submittedName>
</protein>
<dbReference type="Proteomes" id="UP000263377">
    <property type="component" value="Unassembled WGS sequence"/>
</dbReference>
<reference evidence="1 2" key="1">
    <citation type="submission" date="2018-08" db="EMBL/GenBank/DDBJ databases">
        <title>Diversity &amp; Physiological Properties of Lignin-Decomposing Actinobacteria from Soil.</title>
        <authorList>
            <person name="Roh S.G."/>
            <person name="Kim S.B."/>
        </authorList>
    </citation>
    <scope>NUCLEOTIDE SEQUENCE [LARGE SCALE GENOMIC DNA]</scope>
    <source>
        <strain evidence="1 2">MMS17-GH009</strain>
    </source>
</reference>
<gene>
    <name evidence="1" type="ORF">DR950_24165</name>
</gene>
<evidence type="ECO:0000313" key="1">
    <source>
        <dbReference type="EMBL" id="RGD60463.1"/>
    </source>
</evidence>
<name>A0A372ZX81_9ACTN</name>
<proteinExistence type="predicted"/>
<evidence type="ECO:0000313" key="2">
    <source>
        <dbReference type="Proteomes" id="UP000263377"/>
    </source>
</evidence>
<organism evidence="1 2">
    <name type="scientific">Kitasatospora xanthocidica</name>
    <dbReference type="NCBI Taxonomy" id="83382"/>
    <lineage>
        <taxon>Bacteria</taxon>
        <taxon>Bacillati</taxon>
        <taxon>Actinomycetota</taxon>
        <taxon>Actinomycetes</taxon>
        <taxon>Kitasatosporales</taxon>
        <taxon>Streptomycetaceae</taxon>
        <taxon>Kitasatospora</taxon>
    </lineage>
</organism>
<accession>A0A372ZX81</accession>
<comment type="caution">
    <text evidence="1">The sequence shown here is derived from an EMBL/GenBank/DDBJ whole genome shotgun (WGS) entry which is preliminary data.</text>
</comment>
<dbReference type="EMBL" id="QVIG01000001">
    <property type="protein sequence ID" value="RGD60463.1"/>
    <property type="molecule type" value="Genomic_DNA"/>
</dbReference>